<evidence type="ECO:0000313" key="2">
    <source>
        <dbReference type="EMBL" id="PKU80359.1"/>
    </source>
</evidence>
<gene>
    <name evidence="2" type="ORF">MA16_Dca005890</name>
</gene>
<dbReference type="AlphaFoldDB" id="A0A2I0WXG7"/>
<keyword evidence="3" id="KW-1185">Reference proteome</keyword>
<name>A0A2I0WXG7_9ASPA</name>
<protein>
    <submittedName>
        <fullName evidence="2">Uncharacterized protein</fullName>
    </submittedName>
</protein>
<dbReference type="Proteomes" id="UP000233837">
    <property type="component" value="Unassembled WGS sequence"/>
</dbReference>
<dbReference type="EMBL" id="KZ502363">
    <property type="protein sequence ID" value="PKU80359.1"/>
    <property type="molecule type" value="Genomic_DNA"/>
</dbReference>
<organism evidence="2 3">
    <name type="scientific">Dendrobium catenatum</name>
    <dbReference type="NCBI Taxonomy" id="906689"/>
    <lineage>
        <taxon>Eukaryota</taxon>
        <taxon>Viridiplantae</taxon>
        <taxon>Streptophyta</taxon>
        <taxon>Embryophyta</taxon>
        <taxon>Tracheophyta</taxon>
        <taxon>Spermatophyta</taxon>
        <taxon>Magnoliopsida</taxon>
        <taxon>Liliopsida</taxon>
        <taxon>Asparagales</taxon>
        <taxon>Orchidaceae</taxon>
        <taxon>Epidendroideae</taxon>
        <taxon>Malaxideae</taxon>
        <taxon>Dendrobiinae</taxon>
        <taxon>Dendrobium</taxon>
    </lineage>
</organism>
<reference evidence="2 3" key="2">
    <citation type="journal article" date="2017" name="Nature">
        <title>The Apostasia genome and the evolution of orchids.</title>
        <authorList>
            <person name="Zhang G.Q."/>
            <person name="Liu K.W."/>
            <person name="Li Z."/>
            <person name="Lohaus R."/>
            <person name="Hsiao Y.Y."/>
            <person name="Niu S.C."/>
            <person name="Wang J.Y."/>
            <person name="Lin Y.C."/>
            <person name="Xu Q."/>
            <person name="Chen L.J."/>
            <person name="Yoshida K."/>
            <person name="Fujiwara S."/>
            <person name="Wang Z.W."/>
            <person name="Zhang Y.Q."/>
            <person name="Mitsuda N."/>
            <person name="Wang M."/>
            <person name="Liu G.H."/>
            <person name="Pecoraro L."/>
            <person name="Huang H.X."/>
            <person name="Xiao X.J."/>
            <person name="Lin M."/>
            <person name="Wu X.Y."/>
            <person name="Wu W.L."/>
            <person name="Chen Y.Y."/>
            <person name="Chang S.B."/>
            <person name="Sakamoto S."/>
            <person name="Ohme-Takagi M."/>
            <person name="Yagi M."/>
            <person name="Zeng S.J."/>
            <person name="Shen C.Y."/>
            <person name="Yeh C.M."/>
            <person name="Luo Y.B."/>
            <person name="Tsai W.C."/>
            <person name="Van de Peer Y."/>
            <person name="Liu Z.J."/>
        </authorList>
    </citation>
    <scope>NUCLEOTIDE SEQUENCE [LARGE SCALE GENOMIC DNA]</scope>
    <source>
        <tissue evidence="2">The whole plant</tissue>
    </source>
</reference>
<feature type="region of interest" description="Disordered" evidence="1">
    <location>
        <begin position="142"/>
        <end position="161"/>
    </location>
</feature>
<evidence type="ECO:0000256" key="1">
    <source>
        <dbReference type="SAM" id="MobiDB-lite"/>
    </source>
</evidence>
<accession>A0A2I0WXG7</accession>
<reference evidence="2 3" key="1">
    <citation type="journal article" date="2016" name="Sci. Rep.">
        <title>The Dendrobium catenatum Lindl. genome sequence provides insights into polysaccharide synthase, floral development and adaptive evolution.</title>
        <authorList>
            <person name="Zhang G.Q."/>
            <person name="Xu Q."/>
            <person name="Bian C."/>
            <person name="Tsai W.C."/>
            <person name="Yeh C.M."/>
            <person name="Liu K.W."/>
            <person name="Yoshida K."/>
            <person name="Zhang L.S."/>
            <person name="Chang S.B."/>
            <person name="Chen F."/>
            <person name="Shi Y."/>
            <person name="Su Y.Y."/>
            <person name="Zhang Y.Q."/>
            <person name="Chen L.J."/>
            <person name="Yin Y."/>
            <person name="Lin M."/>
            <person name="Huang H."/>
            <person name="Deng H."/>
            <person name="Wang Z.W."/>
            <person name="Zhu S.L."/>
            <person name="Zhao X."/>
            <person name="Deng C."/>
            <person name="Niu S.C."/>
            <person name="Huang J."/>
            <person name="Wang M."/>
            <person name="Liu G.H."/>
            <person name="Yang H.J."/>
            <person name="Xiao X.J."/>
            <person name="Hsiao Y.Y."/>
            <person name="Wu W.L."/>
            <person name="Chen Y.Y."/>
            <person name="Mitsuda N."/>
            <person name="Ohme-Takagi M."/>
            <person name="Luo Y.B."/>
            <person name="Van de Peer Y."/>
            <person name="Liu Z.J."/>
        </authorList>
    </citation>
    <scope>NUCLEOTIDE SEQUENCE [LARGE SCALE GENOMIC DNA]</scope>
    <source>
        <tissue evidence="2">The whole plant</tissue>
    </source>
</reference>
<sequence>MYDGPVDHLSTPLVSVVQRTTVGTSTSITYINGDQSVLSIYRMQRQPDVRKWTPLGRREEMFEHIRTKLPGVLKSLFSSIIKKRTVRVPTNTGNSISTTPKSLKGVLSKSIVFDSKIQKTSPVNEKGGVNIKMPRHRIYNTDTRRQKASTIYKATPPDLQH</sequence>
<evidence type="ECO:0000313" key="3">
    <source>
        <dbReference type="Proteomes" id="UP000233837"/>
    </source>
</evidence>
<proteinExistence type="predicted"/>